<gene>
    <name evidence="4" type="ORF">PtoMrB4_54700</name>
</gene>
<name>A0A679GKW0_9GAMM</name>
<dbReference type="EMBL" id="AP022642">
    <property type="protein sequence ID" value="BCA31493.1"/>
    <property type="molecule type" value="Genomic_DNA"/>
</dbReference>
<proteinExistence type="predicted"/>
<dbReference type="KEGG" id="poj:PtoMrB4_54700"/>
<feature type="modified residue" description="Phosphohistidine" evidence="2">
    <location>
        <position position="47"/>
    </location>
</feature>
<dbReference type="Pfam" id="PF01627">
    <property type="entry name" value="Hpt"/>
    <property type="match status" value="1"/>
</dbReference>
<evidence type="ECO:0000259" key="3">
    <source>
        <dbReference type="PROSITE" id="PS50894"/>
    </source>
</evidence>
<evidence type="ECO:0000256" key="1">
    <source>
        <dbReference type="ARBA" id="ARBA00023012"/>
    </source>
</evidence>
<dbReference type="AlphaFoldDB" id="A0A679GKW0"/>
<evidence type="ECO:0000313" key="5">
    <source>
        <dbReference type="Proteomes" id="UP000501237"/>
    </source>
</evidence>
<dbReference type="InterPro" id="IPR008207">
    <property type="entry name" value="Sig_transdc_His_kin_Hpt_dom"/>
</dbReference>
<dbReference type="PROSITE" id="PS50894">
    <property type="entry name" value="HPT"/>
    <property type="match status" value="1"/>
</dbReference>
<dbReference type="SUPFAM" id="SSF47226">
    <property type="entry name" value="Histidine-containing phosphotransfer domain, HPT domain"/>
    <property type="match status" value="1"/>
</dbReference>
<dbReference type="Gene3D" id="1.20.120.160">
    <property type="entry name" value="HPT domain"/>
    <property type="match status" value="1"/>
</dbReference>
<protein>
    <recommendedName>
        <fullName evidence="3">HPt domain-containing protein</fullName>
    </recommendedName>
</protein>
<accession>A0A679GKW0</accession>
<sequence length="113" mass="12142">MLRMASGDPQALIGLLSEVVRSNRSDRDGLIRCYGLCDRKAVARFAHRLKGGARVVGDLGLANACLALERAALGAGRMEAAYEVVILELERLERILLAAHERLAESSSVSIPA</sequence>
<keyword evidence="2" id="KW-0597">Phosphoprotein</keyword>
<evidence type="ECO:0000256" key="2">
    <source>
        <dbReference type="PROSITE-ProRule" id="PRU00110"/>
    </source>
</evidence>
<dbReference type="GO" id="GO:0000160">
    <property type="term" value="P:phosphorelay signal transduction system"/>
    <property type="evidence" value="ECO:0007669"/>
    <property type="project" value="UniProtKB-KW"/>
</dbReference>
<organism evidence="4 5">
    <name type="scientific">Metapseudomonas otitidis</name>
    <dbReference type="NCBI Taxonomy" id="319939"/>
    <lineage>
        <taxon>Bacteria</taxon>
        <taxon>Pseudomonadati</taxon>
        <taxon>Pseudomonadota</taxon>
        <taxon>Gammaproteobacteria</taxon>
        <taxon>Pseudomonadales</taxon>
        <taxon>Pseudomonadaceae</taxon>
        <taxon>Metapseudomonas</taxon>
    </lineage>
</organism>
<dbReference type="InterPro" id="IPR036641">
    <property type="entry name" value="HPT_dom_sf"/>
</dbReference>
<evidence type="ECO:0000313" key="4">
    <source>
        <dbReference type="EMBL" id="BCA31493.1"/>
    </source>
</evidence>
<reference evidence="4 5" key="1">
    <citation type="journal article" date="2020" name="Microbiol. Resour. Announc.">
        <title>Complete genome sequence of Pseudomonas otitidis strain MrB4, isolated from Lake Biwa in Japan.</title>
        <authorList>
            <person name="Miyazaki K."/>
            <person name="Hase E."/>
            <person name="Maruya T."/>
        </authorList>
    </citation>
    <scope>NUCLEOTIDE SEQUENCE [LARGE SCALE GENOMIC DNA]</scope>
    <source>
        <strain evidence="4 5">MrB4</strain>
    </source>
</reference>
<feature type="domain" description="HPt" evidence="3">
    <location>
        <begin position="8"/>
        <end position="99"/>
    </location>
</feature>
<dbReference type="GO" id="GO:0004672">
    <property type="term" value="F:protein kinase activity"/>
    <property type="evidence" value="ECO:0007669"/>
    <property type="project" value="UniProtKB-ARBA"/>
</dbReference>
<keyword evidence="1" id="KW-0902">Two-component regulatory system</keyword>
<dbReference type="Proteomes" id="UP000501237">
    <property type="component" value="Chromosome"/>
</dbReference>